<dbReference type="RefSeq" id="WP_346013571.1">
    <property type="nucleotide sequence ID" value="NZ_JAQYXP010000005.1"/>
</dbReference>
<evidence type="ECO:0000313" key="2">
    <source>
        <dbReference type="EMBL" id="MEN3238270.1"/>
    </source>
</evidence>
<dbReference type="InterPro" id="IPR003615">
    <property type="entry name" value="HNH_nuc"/>
</dbReference>
<name>A0ABV0A5W5_9HYPH</name>
<keyword evidence="2" id="KW-0378">Hydrolase</keyword>
<organism evidence="2 3">
    <name type="scientific">Methylobacterium ajmalii</name>
    <dbReference type="NCBI Taxonomy" id="2738439"/>
    <lineage>
        <taxon>Bacteria</taxon>
        <taxon>Pseudomonadati</taxon>
        <taxon>Pseudomonadota</taxon>
        <taxon>Alphaproteobacteria</taxon>
        <taxon>Hyphomicrobiales</taxon>
        <taxon>Methylobacteriaceae</taxon>
        <taxon>Methylobacterium</taxon>
    </lineage>
</organism>
<dbReference type="GO" id="GO:0004519">
    <property type="term" value="F:endonuclease activity"/>
    <property type="evidence" value="ECO:0007669"/>
    <property type="project" value="UniProtKB-KW"/>
</dbReference>
<evidence type="ECO:0000313" key="3">
    <source>
        <dbReference type="Proteomes" id="UP001407347"/>
    </source>
</evidence>
<proteinExistence type="predicted"/>
<evidence type="ECO:0000256" key="1">
    <source>
        <dbReference type="SAM" id="MobiDB-lite"/>
    </source>
</evidence>
<dbReference type="Proteomes" id="UP001407347">
    <property type="component" value="Unassembled WGS sequence"/>
</dbReference>
<sequence>MPRSLRGRTGSPPLQIAPRYERSSPRKRGYTGAWDKASAGYRRKHPFCAWCAQQGRITLCEVVDHKIPIVDGGEMFDRSIWWGLCRPHHDLKGQMETFARKTGQVQMLPIWCDEPDKRPAKFSSGLPGRG</sequence>
<comment type="caution">
    <text evidence="2">The sequence shown here is derived from an EMBL/GenBank/DDBJ whole genome shotgun (WGS) entry which is preliminary data.</text>
</comment>
<accession>A0ABV0A5W5</accession>
<keyword evidence="2" id="KW-0540">Nuclease</keyword>
<reference evidence="2 3" key="1">
    <citation type="journal article" date="2023" name="PLoS ONE">
        <title>Complete genome assembly of Hawai'i environmental nontuberculous mycobacteria reveals unexpected co-isolation with methylobacteria.</title>
        <authorList>
            <person name="Hendrix J."/>
            <person name="Epperson L.E."/>
            <person name="Tong E.I."/>
            <person name="Chan Y.L."/>
            <person name="Hasan N.A."/>
            <person name="Dawrs S.N."/>
            <person name="Norton G.J."/>
            <person name="Virdi R."/>
            <person name="Crooks J.L."/>
            <person name="Chan E.D."/>
            <person name="Honda J.R."/>
            <person name="Strong M."/>
        </authorList>
    </citation>
    <scope>NUCLEOTIDE SEQUENCE [LARGE SCALE GENOMIC DNA]</scope>
    <source>
        <strain evidence="2 3">NJH_HI04-1</strain>
    </source>
</reference>
<dbReference type="CDD" id="cd00085">
    <property type="entry name" value="HNHc"/>
    <property type="match status" value="1"/>
</dbReference>
<keyword evidence="3" id="KW-1185">Reference proteome</keyword>
<gene>
    <name evidence="2" type="ORF">PUR29_33015</name>
</gene>
<keyword evidence="2" id="KW-0255">Endonuclease</keyword>
<protein>
    <submittedName>
        <fullName evidence="2">HNH endonuclease signature motif containing protein</fullName>
    </submittedName>
</protein>
<dbReference type="EMBL" id="JAQYXP010000005">
    <property type="protein sequence ID" value="MEN3238270.1"/>
    <property type="molecule type" value="Genomic_DNA"/>
</dbReference>
<feature type="region of interest" description="Disordered" evidence="1">
    <location>
        <begin position="1"/>
        <end position="31"/>
    </location>
</feature>